<gene>
    <name evidence="1" type="ORF">CHARACLAT_024429</name>
</gene>
<keyword evidence="2" id="KW-1185">Reference proteome</keyword>
<sequence>MEGEATELSLMLVEVQSKDVAMLLKVKYQNTKKYIRLLSGFTFWISSLRSNTSLAFLMPLSLMLLMKPTQ</sequence>
<proteinExistence type="predicted"/>
<dbReference type="EMBL" id="JAHUTJ010068272">
    <property type="protein sequence ID" value="MED6291511.1"/>
    <property type="molecule type" value="Genomic_DNA"/>
</dbReference>
<protein>
    <submittedName>
        <fullName evidence="1">Uncharacterized protein</fullName>
    </submittedName>
</protein>
<comment type="caution">
    <text evidence="1">The sequence shown here is derived from an EMBL/GenBank/DDBJ whole genome shotgun (WGS) entry which is preliminary data.</text>
</comment>
<evidence type="ECO:0000313" key="2">
    <source>
        <dbReference type="Proteomes" id="UP001352852"/>
    </source>
</evidence>
<name>A0ABU7EXI8_9TELE</name>
<accession>A0ABU7EXI8</accession>
<dbReference type="Proteomes" id="UP001352852">
    <property type="component" value="Unassembled WGS sequence"/>
</dbReference>
<evidence type="ECO:0000313" key="1">
    <source>
        <dbReference type="EMBL" id="MED6291511.1"/>
    </source>
</evidence>
<organism evidence="1 2">
    <name type="scientific">Characodon lateralis</name>
    <dbReference type="NCBI Taxonomy" id="208331"/>
    <lineage>
        <taxon>Eukaryota</taxon>
        <taxon>Metazoa</taxon>
        <taxon>Chordata</taxon>
        <taxon>Craniata</taxon>
        <taxon>Vertebrata</taxon>
        <taxon>Euteleostomi</taxon>
        <taxon>Actinopterygii</taxon>
        <taxon>Neopterygii</taxon>
        <taxon>Teleostei</taxon>
        <taxon>Neoteleostei</taxon>
        <taxon>Acanthomorphata</taxon>
        <taxon>Ovalentaria</taxon>
        <taxon>Atherinomorphae</taxon>
        <taxon>Cyprinodontiformes</taxon>
        <taxon>Goodeidae</taxon>
        <taxon>Characodon</taxon>
    </lineage>
</organism>
<reference evidence="1 2" key="1">
    <citation type="submission" date="2021-06" db="EMBL/GenBank/DDBJ databases">
        <authorList>
            <person name="Palmer J.M."/>
        </authorList>
    </citation>
    <scope>NUCLEOTIDE SEQUENCE [LARGE SCALE GENOMIC DNA]</scope>
    <source>
        <strain evidence="1 2">CL_MEX2019</strain>
        <tissue evidence="1">Muscle</tissue>
    </source>
</reference>